<evidence type="ECO:0000256" key="6">
    <source>
        <dbReference type="ARBA" id="ARBA00023212"/>
    </source>
</evidence>
<evidence type="ECO:0000256" key="3">
    <source>
        <dbReference type="ARBA" id="ARBA00022490"/>
    </source>
</evidence>
<feature type="coiled-coil region" evidence="7">
    <location>
        <begin position="1074"/>
        <end position="1150"/>
    </location>
</feature>
<reference evidence="10 11" key="1">
    <citation type="submission" date="2015-08" db="EMBL/GenBank/DDBJ databases">
        <title>Ancestral chromatin configuration constrains chromatin evolution on differentiating sex chromosomes in Drosophila.</title>
        <authorList>
            <person name="Zhou Q."/>
            <person name="Bachtrog D."/>
        </authorList>
    </citation>
    <scope>NUCLEOTIDE SEQUENCE [LARGE SCALE GENOMIC DNA]</scope>
    <source>
        <tissue evidence="10">Whole larvae</tissue>
    </source>
</reference>
<feature type="region of interest" description="Disordered" evidence="8">
    <location>
        <begin position="797"/>
        <end position="841"/>
    </location>
</feature>
<evidence type="ECO:0000256" key="2">
    <source>
        <dbReference type="ARBA" id="ARBA00009423"/>
    </source>
</evidence>
<organism evidence="10 11">
    <name type="scientific">Drosophila busckii</name>
    <name type="common">Fruit fly</name>
    <dbReference type="NCBI Taxonomy" id="30019"/>
    <lineage>
        <taxon>Eukaryota</taxon>
        <taxon>Metazoa</taxon>
        <taxon>Ecdysozoa</taxon>
        <taxon>Arthropoda</taxon>
        <taxon>Hexapoda</taxon>
        <taxon>Insecta</taxon>
        <taxon>Pterygota</taxon>
        <taxon>Neoptera</taxon>
        <taxon>Endopterygota</taxon>
        <taxon>Diptera</taxon>
        <taxon>Brachycera</taxon>
        <taxon>Muscomorpha</taxon>
        <taxon>Ephydroidea</taxon>
        <taxon>Drosophilidae</taxon>
        <taxon>Drosophila</taxon>
    </lineage>
</organism>
<feature type="region of interest" description="Disordered" evidence="8">
    <location>
        <begin position="387"/>
        <end position="418"/>
    </location>
</feature>
<keyword evidence="5 7" id="KW-0175">Coiled coil</keyword>
<keyword evidence="4" id="KW-0597">Phosphoprotein</keyword>
<dbReference type="OMA" id="RTFCLEQ"/>
<evidence type="ECO:0000256" key="4">
    <source>
        <dbReference type="ARBA" id="ARBA00022553"/>
    </source>
</evidence>
<comment type="subcellular location">
    <subcellularLocation>
        <location evidence="1">Cytoplasm</location>
        <location evidence="1">Cytoskeleton</location>
    </subcellularLocation>
</comment>
<dbReference type="STRING" id="30019.A0A0M4ECJ0"/>
<proteinExistence type="inferred from homology"/>
<protein>
    <submittedName>
        <fullName evidence="10">Tacc</fullName>
    </submittedName>
</protein>
<feature type="coiled-coil region" evidence="7">
    <location>
        <begin position="1190"/>
        <end position="1221"/>
    </location>
</feature>
<dbReference type="GO" id="GO:0007097">
    <property type="term" value="P:nuclear migration"/>
    <property type="evidence" value="ECO:0007669"/>
    <property type="project" value="TreeGrafter"/>
</dbReference>
<evidence type="ECO:0000313" key="11">
    <source>
        <dbReference type="Proteomes" id="UP000494163"/>
    </source>
</evidence>
<dbReference type="SMR" id="A0A0M4ECJ0"/>
<feature type="region of interest" description="Disordered" evidence="8">
    <location>
        <begin position="328"/>
        <end position="375"/>
    </location>
</feature>
<evidence type="ECO:0000259" key="9">
    <source>
        <dbReference type="Pfam" id="PF05010"/>
    </source>
</evidence>
<dbReference type="Gene3D" id="1.20.5.1700">
    <property type="match status" value="1"/>
</dbReference>
<dbReference type="PANTHER" id="PTHR13924:SF10">
    <property type="entry name" value="TRANSFORMING ACIDIC COILED-COIL PROTEIN, ISOFORM K"/>
    <property type="match status" value="1"/>
</dbReference>
<dbReference type="InterPro" id="IPR007707">
    <property type="entry name" value="TACC_C"/>
</dbReference>
<dbReference type="PANTHER" id="PTHR13924">
    <property type="entry name" value="TRANSFORMING ACIDIC COILED-COIL CONTAINING PROTEIN 1/2"/>
    <property type="match status" value="1"/>
</dbReference>
<evidence type="ECO:0000256" key="7">
    <source>
        <dbReference type="SAM" id="Coils"/>
    </source>
</evidence>
<evidence type="ECO:0000256" key="8">
    <source>
        <dbReference type="SAM" id="MobiDB-lite"/>
    </source>
</evidence>
<feature type="compositionally biased region" description="Basic and acidic residues" evidence="8">
    <location>
        <begin position="352"/>
        <end position="375"/>
    </location>
</feature>
<dbReference type="Pfam" id="PF05010">
    <property type="entry name" value="TACC_C"/>
    <property type="match status" value="1"/>
</dbReference>
<gene>
    <name evidence="10" type="ORF">Dbus_chr3Rg128</name>
</gene>
<dbReference type="Proteomes" id="UP000494163">
    <property type="component" value="Chromosome 3R"/>
</dbReference>
<dbReference type="GO" id="GO:0007052">
    <property type="term" value="P:mitotic spindle organization"/>
    <property type="evidence" value="ECO:0007669"/>
    <property type="project" value="InterPro"/>
</dbReference>
<evidence type="ECO:0000313" key="10">
    <source>
        <dbReference type="EMBL" id="ALC45378.1"/>
    </source>
</evidence>
<feature type="region of interest" description="Disordered" evidence="8">
    <location>
        <begin position="1019"/>
        <end position="1039"/>
    </location>
</feature>
<keyword evidence="3" id="KW-0963">Cytoplasm</keyword>
<keyword evidence="6" id="KW-0206">Cytoskeleton</keyword>
<feature type="compositionally biased region" description="Basic and acidic residues" evidence="8">
    <location>
        <begin position="328"/>
        <end position="338"/>
    </location>
</feature>
<accession>A0A0M4ECJ0</accession>
<sequence length="1288" mass="143279">MATSSAATAPSAVVEDVESNNEDALLTLAMNRCSVDTELDKLFVSATQDLNVLEKQHNDLIERVSEPTSPRETIQQLLGEINLNLDQVSANEMEHLQAMSLELSPLAVKSGPRHSLEQQKALAAALCANAIQPTTPPLPASMELFKPQSPMDQPNLKFTGLPEFDETQIPELAPLSADMEAQLKADECMPTLSSTVLKPTEQDYNSDSEIFVECLSLNSGKYSAEQSELEAYSSALNDVLDEQQANATTSTLEQTISDIVHNNSCEPMDVDEINETMEMLKVVLTPEDHQQLQQQFLDVANTEQMQQHKETESTDLQQLEHLIARDEQREQQLEREAEPVQDTLPELEQLEDQQKLPETETVEKPFEEFTESQERLEIKTKLSEQLSLATETTLDPLEEMKLESQAETPEEETPTKKPQTAIALDANICSSPPIPTHRVKTAEELEFLAQNEYPSTAEQQCSEQISTQLEQSGMPRAVSPVKSQAEPATVIKPSPPPVAVVMPTRVITPLKLDISETTTASACESAASSPSFPIKSPVEGSMHFPRSPHAPVDEDDMPYLEQAVIEPSIERMYSMGGVIAKAPLPLQLIVTHPSPEKLQEHEHQPLNATMSLENATGFNGTFTEAAASARRSTFGMPLDAVSEQEGRTYSVIKSTESPLEQQLNNTMPLSNNESPLNGTYGMPLSAASGEQRRTFTHSGLENQPEELLANNSATRRTFCLEETSVIAEPRRNFTQSELGSNHQHLQDDIAPTRRTFCMEETASPAMEATEENITAAEDEPMDIDISLRVEVQTAVASQPLSPPIPTHQRKQEPIAQAPLSPPIPTHQPERHISPPLPSQLKRPAIHGNVLEEQTLSAKEQLSASEEKEDVEHFGAISPISDVFKPPMYSSNSFNNLAKVKNIATAAAAATASEEQFFDAEFQDGSNNNNIILNSSDFDYLYTKGSNDAPVDRSSLLLKFDPLLGAPVPVNLSQHHQQQQELALLNILSNNNNLTRALSPTVEEHESSNQSFVIETSAKPATASGNAKELPYKPPVDRTKKHAKMSVDVIGNDCNNPFENSNLNTEDKTHKYNNMDELEKKIKNEVTRSEDIEKKLKEAEQREEALVKRITEKDKINSKLNGVVDAYEKAIAELVHDKEQLSQMHERQMQEVQADRDSNYNHLTSLETTFSDLHVKYEKSKEMTAHLKQVEDGLLEEKRKLMDKLRQQEQRYEQMKSHALQQMEIANKKLATITKEHADEVKKLKALLKKEEVSRISTAEQLQQKARENADLLKICEDLIYDKGQGGTS</sequence>
<evidence type="ECO:0000256" key="1">
    <source>
        <dbReference type="ARBA" id="ARBA00004245"/>
    </source>
</evidence>
<comment type="similarity">
    <text evidence="2">Belongs to the TACC family.</text>
</comment>
<dbReference type="GO" id="GO:0005737">
    <property type="term" value="C:cytoplasm"/>
    <property type="evidence" value="ECO:0007669"/>
    <property type="project" value="TreeGrafter"/>
</dbReference>
<feature type="domain" description="Transforming acidic coiled-coil-containing protein C-terminal" evidence="9">
    <location>
        <begin position="1070"/>
        <end position="1279"/>
    </location>
</feature>
<name>A0A0M4ECJ0_DROBS</name>
<dbReference type="OrthoDB" id="10255048at2759"/>
<keyword evidence="11" id="KW-1185">Reference proteome</keyword>
<dbReference type="InterPro" id="IPR039915">
    <property type="entry name" value="TACC"/>
</dbReference>
<dbReference type="GO" id="GO:0005856">
    <property type="term" value="C:cytoskeleton"/>
    <property type="evidence" value="ECO:0007669"/>
    <property type="project" value="UniProtKB-SubCell"/>
</dbReference>
<evidence type="ECO:0000256" key="5">
    <source>
        <dbReference type="ARBA" id="ARBA00023054"/>
    </source>
</evidence>
<dbReference type="EMBL" id="CP012526">
    <property type="protein sequence ID" value="ALC45378.1"/>
    <property type="molecule type" value="Genomic_DNA"/>
</dbReference>